<feature type="chain" id="PRO_5020369584" description="C2H2-type domain-containing protein" evidence="2">
    <location>
        <begin position="22"/>
        <end position="286"/>
    </location>
</feature>
<proteinExistence type="predicted"/>
<keyword evidence="4" id="KW-1185">Reference proteome</keyword>
<reference evidence="4" key="1">
    <citation type="journal article" date="2018" name="Nat. Microbiol.">
        <title>Leveraging single-cell genomics to expand the fungal tree of life.</title>
        <authorList>
            <person name="Ahrendt S.R."/>
            <person name="Quandt C.A."/>
            <person name="Ciobanu D."/>
            <person name="Clum A."/>
            <person name="Salamov A."/>
            <person name="Andreopoulos B."/>
            <person name="Cheng J.F."/>
            <person name="Woyke T."/>
            <person name="Pelin A."/>
            <person name="Henrissat B."/>
            <person name="Reynolds N.K."/>
            <person name="Benny G.L."/>
            <person name="Smith M.E."/>
            <person name="James T.Y."/>
            <person name="Grigoriev I.V."/>
        </authorList>
    </citation>
    <scope>NUCLEOTIDE SEQUENCE [LARGE SCALE GENOMIC DNA]</scope>
    <source>
        <strain evidence="4">RSA 468</strain>
    </source>
</reference>
<feature type="compositionally biased region" description="Polar residues" evidence="1">
    <location>
        <begin position="236"/>
        <end position="250"/>
    </location>
</feature>
<evidence type="ECO:0000313" key="3">
    <source>
        <dbReference type="EMBL" id="RKP39973.1"/>
    </source>
</evidence>
<protein>
    <recommendedName>
        <fullName evidence="5">C2H2-type domain-containing protein</fullName>
    </recommendedName>
</protein>
<feature type="region of interest" description="Disordered" evidence="1">
    <location>
        <begin position="234"/>
        <end position="286"/>
    </location>
</feature>
<feature type="compositionally biased region" description="Polar residues" evidence="1">
    <location>
        <begin position="266"/>
        <end position="279"/>
    </location>
</feature>
<dbReference type="AlphaFoldDB" id="A0A4Q0A1L6"/>
<name>A0A4Q0A1L6_9FUNG</name>
<evidence type="ECO:0000313" key="4">
    <source>
        <dbReference type="Proteomes" id="UP000268162"/>
    </source>
</evidence>
<feature type="compositionally biased region" description="Low complexity" evidence="1">
    <location>
        <begin position="49"/>
        <end position="59"/>
    </location>
</feature>
<dbReference type="EMBL" id="ML002232">
    <property type="protein sequence ID" value="RKP39973.1"/>
    <property type="molecule type" value="Genomic_DNA"/>
</dbReference>
<organism evidence="3 4">
    <name type="scientific">Dimargaris cristalligena</name>
    <dbReference type="NCBI Taxonomy" id="215637"/>
    <lineage>
        <taxon>Eukaryota</taxon>
        <taxon>Fungi</taxon>
        <taxon>Fungi incertae sedis</taxon>
        <taxon>Zoopagomycota</taxon>
        <taxon>Kickxellomycotina</taxon>
        <taxon>Dimargaritomycetes</taxon>
        <taxon>Dimargaritales</taxon>
        <taxon>Dimargaritaceae</taxon>
        <taxon>Dimargaris</taxon>
    </lineage>
</organism>
<sequence length="286" mass="31134">MYLSWVSILASAYSSVYMVQAAPVTGSQQPPISQAVVLRTPSPRGYSRPSHSSHTPTHSDLNPVSSFDRILFNPDPIQSSYYQQSFDDEYSDSEDDTDFVQIPRMTGIPPADFPPLRRGSASFIAGGSSILKSALGFFSSRPCPPPLPLSTTSLTARRRLTEHSTSSHSSANDLDAFLDLVDFMKDSQPASFRTETTATTNGGGDGDGDGCFLARSRWEDLERAFDYHRKMAHMGSDQSLSTVPEQTDGTHTPLPCPDASIEAMNQEFTPTCSQNSGKLNSKPPQP</sequence>
<dbReference type="Proteomes" id="UP000268162">
    <property type="component" value="Unassembled WGS sequence"/>
</dbReference>
<feature type="region of interest" description="Disordered" evidence="1">
    <location>
        <begin position="40"/>
        <end position="61"/>
    </location>
</feature>
<gene>
    <name evidence="3" type="ORF">BJ085DRAFT_41329</name>
</gene>
<accession>A0A4Q0A1L6</accession>
<evidence type="ECO:0000256" key="1">
    <source>
        <dbReference type="SAM" id="MobiDB-lite"/>
    </source>
</evidence>
<keyword evidence="2" id="KW-0732">Signal</keyword>
<feature type="signal peptide" evidence="2">
    <location>
        <begin position="1"/>
        <end position="21"/>
    </location>
</feature>
<evidence type="ECO:0008006" key="5">
    <source>
        <dbReference type="Google" id="ProtNLM"/>
    </source>
</evidence>
<evidence type="ECO:0000256" key="2">
    <source>
        <dbReference type="SAM" id="SignalP"/>
    </source>
</evidence>